<dbReference type="InterPro" id="IPR032466">
    <property type="entry name" value="Metal_Hydrolase"/>
</dbReference>
<proteinExistence type="inferred from homology"/>
<comment type="catalytic activity">
    <reaction evidence="1 7">
        <text>D-glucuronate = D-fructuronate</text>
        <dbReference type="Rhea" id="RHEA:13049"/>
        <dbReference type="ChEBI" id="CHEBI:58720"/>
        <dbReference type="ChEBI" id="CHEBI:59863"/>
        <dbReference type="EC" id="5.3.1.12"/>
    </reaction>
</comment>
<dbReference type="GO" id="GO:0042840">
    <property type="term" value="P:D-glucuronate catabolic process"/>
    <property type="evidence" value="ECO:0007669"/>
    <property type="project" value="TreeGrafter"/>
</dbReference>
<dbReference type="GO" id="GO:0008880">
    <property type="term" value="F:glucuronate isomerase activity"/>
    <property type="evidence" value="ECO:0007669"/>
    <property type="project" value="UniProtKB-UniRule"/>
</dbReference>
<dbReference type="AlphaFoldDB" id="A0AAV3VVW6"/>
<dbReference type="Proteomes" id="UP000325212">
    <property type="component" value="Unassembled WGS sequence"/>
</dbReference>
<evidence type="ECO:0000313" key="9">
    <source>
        <dbReference type="Proteomes" id="UP000325212"/>
    </source>
</evidence>
<dbReference type="InterPro" id="IPR003766">
    <property type="entry name" value="Uronate_isomerase"/>
</dbReference>
<dbReference type="Pfam" id="PF02614">
    <property type="entry name" value="UxaC"/>
    <property type="match status" value="1"/>
</dbReference>
<accession>A0AAV3VVW6</accession>
<comment type="caution">
    <text evidence="8">The sequence shown here is derived from an EMBL/GenBank/DDBJ whole genome shotgun (WGS) entry which is preliminary data.</text>
</comment>
<protein>
    <recommendedName>
        <fullName evidence="5 7">Uronate isomerase</fullName>
        <ecNumber evidence="4 7">5.3.1.12</ecNumber>
    </recommendedName>
    <alternativeName>
        <fullName evidence="7">Glucuronate isomerase</fullName>
    </alternativeName>
    <alternativeName>
        <fullName evidence="7">Uronic isomerase</fullName>
    </alternativeName>
</protein>
<dbReference type="PANTHER" id="PTHR30068">
    <property type="entry name" value="URONATE ISOMERASE"/>
    <property type="match status" value="1"/>
</dbReference>
<dbReference type="RefSeq" id="WP_012060239.1">
    <property type="nucleotide sequence ID" value="NZ_BJLA01000001.1"/>
</dbReference>
<dbReference type="HAMAP" id="MF_00675">
    <property type="entry name" value="UxaC"/>
    <property type="match status" value="1"/>
</dbReference>
<dbReference type="NCBIfam" id="NF002794">
    <property type="entry name" value="PRK02925.1"/>
    <property type="match status" value="1"/>
</dbReference>
<evidence type="ECO:0000256" key="3">
    <source>
        <dbReference type="ARBA" id="ARBA00008397"/>
    </source>
</evidence>
<sequence>MKNFMDENFLLSNQTAIDLYHNYAKNLPIIDYHCHIDPKEIYENKKFSNITEAWLYGDHYKWRAMRSNGIDEKCITGDGSDYDKFLAWSQTIPMAIGNPLYHWTHLELQRFFGIYEPLDEDTAPEIWKRANELLNGEGFNVRDLIIKSNVETICTTDDPIDTLEYHIKIKEDASFNVNVLPTLRPDKGIEINLDGFVSWVKDLEKVSEVSINNYDEFLKALDSRIRFFHSVGCRIADHGIDGVVVYADSSKEEAEAIFAKALEGKSISIDEEKKYKTYTLRHVFKLYHELGWTMQLHIAALRSNNTKMLEKIGVNTGFDSINDESIAYPLSRLLDSVDRENSLPKTILYTLNPKDNYVLGTMIGNFQGDGIPGKMQFGAAWWFNDNKDGMIEQMKALGNLGLLGRFVGMLTDSRSFLSYTRHEYFRRIACNLIGEWVENGEVPKNDKLLKRIVQGICYSNAKEYFGFDEK</sequence>
<dbReference type="GO" id="GO:0019698">
    <property type="term" value="P:D-galacturonate catabolic process"/>
    <property type="evidence" value="ECO:0007669"/>
    <property type="project" value="TreeGrafter"/>
</dbReference>
<evidence type="ECO:0000256" key="5">
    <source>
        <dbReference type="ARBA" id="ARBA00020555"/>
    </source>
</evidence>
<evidence type="ECO:0000256" key="6">
    <source>
        <dbReference type="ARBA" id="ARBA00023235"/>
    </source>
</evidence>
<comment type="catalytic activity">
    <reaction evidence="7">
        <text>aldehydo-D-galacturonate = keto-D-tagaturonate</text>
        <dbReference type="Rhea" id="RHEA:27702"/>
        <dbReference type="ChEBI" id="CHEBI:12952"/>
        <dbReference type="ChEBI" id="CHEBI:17886"/>
    </reaction>
</comment>
<dbReference type="Gene3D" id="3.20.20.140">
    <property type="entry name" value="Metal-dependent hydrolases"/>
    <property type="match status" value="1"/>
</dbReference>
<dbReference type="Gene3D" id="1.10.2020.10">
    <property type="entry name" value="uronate isomerase, domain 2, chain A"/>
    <property type="match status" value="1"/>
</dbReference>
<comment type="pathway">
    <text evidence="2 7">Carbohydrate metabolism; pentose and glucuronate interconversion.</text>
</comment>
<gene>
    <name evidence="8" type="primary">uxaC_1</name>
    <name evidence="7" type="synonym">uxaC</name>
    <name evidence="8" type="ORF">CDIOL_00040</name>
</gene>
<dbReference type="EC" id="5.3.1.12" evidence="4 7"/>
<organism evidence="8 9">
    <name type="scientific">Clostridium diolis</name>
    <dbReference type="NCBI Taxonomy" id="223919"/>
    <lineage>
        <taxon>Bacteria</taxon>
        <taxon>Bacillati</taxon>
        <taxon>Bacillota</taxon>
        <taxon>Clostridia</taxon>
        <taxon>Eubacteriales</taxon>
        <taxon>Clostridiaceae</taxon>
        <taxon>Clostridium</taxon>
    </lineage>
</organism>
<reference evidence="8 9" key="1">
    <citation type="submission" date="2019-06" db="EMBL/GenBank/DDBJ databases">
        <title>Draft genome sequence of Clostridium diolis DSM 15410.</title>
        <authorList>
            <person name="Kobayashi H."/>
            <person name="Tanizawa Y."/>
            <person name="Tohno M."/>
        </authorList>
    </citation>
    <scope>NUCLEOTIDE SEQUENCE [LARGE SCALE GENOMIC DNA]</scope>
    <source>
        <strain evidence="8 9">DSM 15410</strain>
    </source>
</reference>
<dbReference type="EMBL" id="BJLA01000001">
    <property type="protein sequence ID" value="GEA29081.1"/>
    <property type="molecule type" value="Genomic_DNA"/>
</dbReference>
<name>A0AAV3VVW6_9CLOT</name>
<keyword evidence="6 7" id="KW-0413">Isomerase</keyword>
<comment type="similarity">
    <text evidence="3 7">Belongs to the metallo-dependent hydrolases superfamily. Uronate isomerase family.</text>
</comment>
<evidence type="ECO:0000256" key="7">
    <source>
        <dbReference type="HAMAP-Rule" id="MF_00675"/>
    </source>
</evidence>
<evidence type="ECO:0000256" key="4">
    <source>
        <dbReference type="ARBA" id="ARBA00012546"/>
    </source>
</evidence>
<evidence type="ECO:0000256" key="2">
    <source>
        <dbReference type="ARBA" id="ARBA00004892"/>
    </source>
</evidence>
<dbReference type="PANTHER" id="PTHR30068:SF4">
    <property type="entry name" value="URONATE ISOMERASE"/>
    <property type="match status" value="1"/>
</dbReference>
<keyword evidence="9" id="KW-1185">Reference proteome</keyword>
<evidence type="ECO:0000313" key="8">
    <source>
        <dbReference type="EMBL" id="GEA29081.1"/>
    </source>
</evidence>
<dbReference type="SUPFAM" id="SSF51556">
    <property type="entry name" value="Metallo-dependent hydrolases"/>
    <property type="match status" value="1"/>
</dbReference>
<evidence type="ECO:0000256" key="1">
    <source>
        <dbReference type="ARBA" id="ARBA00001165"/>
    </source>
</evidence>